<evidence type="ECO:0000259" key="2">
    <source>
        <dbReference type="Pfam" id="PF13628"/>
    </source>
</evidence>
<feature type="signal peptide" evidence="1">
    <location>
        <begin position="1"/>
        <end position="27"/>
    </location>
</feature>
<dbReference type="InterPro" id="IPR012347">
    <property type="entry name" value="Ferritin-like"/>
</dbReference>
<dbReference type="AlphaFoldDB" id="A0A2S4LU07"/>
<dbReference type="Gene3D" id="1.20.1260.10">
    <property type="match status" value="1"/>
</dbReference>
<reference evidence="3 4" key="1">
    <citation type="submission" date="2018-01" db="EMBL/GenBank/DDBJ databases">
        <title>Genomic Encyclopedia of Type Strains, Phase III (KMG-III): the genomes of soil and plant-associated and newly described type strains.</title>
        <authorList>
            <person name="Whitman W."/>
        </authorList>
    </citation>
    <scope>NUCLEOTIDE SEQUENCE [LARGE SCALE GENOMIC DNA]</scope>
    <source>
        <strain evidence="3 4">JCM 18070</strain>
    </source>
</reference>
<dbReference type="EMBL" id="PQGA01000029">
    <property type="protein sequence ID" value="POR45829.1"/>
    <property type="molecule type" value="Genomic_DNA"/>
</dbReference>
<evidence type="ECO:0000313" key="3">
    <source>
        <dbReference type="EMBL" id="POR45829.1"/>
    </source>
</evidence>
<dbReference type="Pfam" id="PF13628">
    <property type="entry name" value="DUF4142"/>
    <property type="match status" value="1"/>
</dbReference>
<dbReference type="PANTHER" id="PTHR38593">
    <property type="entry name" value="BLR2558 PROTEIN"/>
    <property type="match status" value="1"/>
</dbReference>
<feature type="chain" id="PRO_5015583828" evidence="1">
    <location>
        <begin position="28"/>
        <end position="183"/>
    </location>
</feature>
<proteinExistence type="predicted"/>
<accession>A0A2S4LU07</accession>
<dbReference type="InterPro" id="IPR025419">
    <property type="entry name" value="DUF4142"/>
</dbReference>
<dbReference type="RefSeq" id="WP_103707624.1">
    <property type="nucleotide sequence ID" value="NZ_PQGA01000029.1"/>
</dbReference>
<feature type="domain" description="DUF4142" evidence="2">
    <location>
        <begin position="44"/>
        <end position="177"/>
    </location>
</feature>
<organism evidence="3 4">
    <name type="scientific">Paraburkholderia eburnea</name>
    <dbReference type="NCBI Taxonomy" id="1189126"/>
    <lineage>
        <taxon>Bacteria</taxon>
        <taxon>Pseudomonadati</taxon>
        <taxon>Pseudomonadota</taxon>
        <taxon>Betaproteobacteria</taxon>
        <taxon>Burkholderiales</taxon>
        <taxon>Burkholderiaceae</taxon>
        <taxon>Paraburkholderia</taxon>
    </lineage>
</organism>
<name>A0A2S4LU07_9BURK</name>
<gene>
    <name evidence="3" type="ORF">B0G62_12954</name>
</gene>
<dbReference type="PANTHER" id="PTHR38593:SF1">
    <property type="entry name" value="BLR2558 PROTEIN"/>
    <property type="match status" value="1"/>
</dbReference>
<keyword evidence="1" id="KW-0732">Signal</keyword>
<dbReference type="Proteomes" id="UP000237381">
    <property type="component" value="Unassembled WGS sequence"/>
</dbReference>
<protein>
    <submittedName>
        <fullName evidence="3">Putative outer membrane protein</fullName>
    </submittedName>
</protein>
<comment type="caution">
    <text evidence="3">The sequence shown here is derived from an EMBL/GenBank/DDBJ whole genome shotgun (WGS) entry which is preliminary data.</text>
</comment>
<dbReference type="OrthoDB" id="118677at2"/>
<keyword evidence="4" id="KW-1185">Reference proteome</keyword>
<evidence type="ECO:0000313" key="4">
    <source>
        <dbReference type="Proteomes" id="UP000237381"/>
    </source>
</evidence>
<sequence length="183" mass="19553">MKISTQTTLAALGCSLGLLGVSLCSQAQQTEAASTTAANPLPQVDRDFIQTASMASSTEIDAAKLATHNTQNKDVHAFARHMIVDHTKLAMELKMAAPHGVTVPKDNSDTSVLDALRPLKGAEFDKAYAQKVGVEGHKDAIQAFQKEIADGQNADIKKAAQKALPTVEEHYRMSQTLAQKVGE</sequence>
<evidence type="ECO:0000256" key="1">
    <source>
        <dbReference type="SAM" id="SignalP"/>
    </source>
</evidence>